<evidence type="ECO:0000313" key="2">
    <source>
        <dbReference type="EMBL" id="MBL1077343.1"/>
    </source>
</evidence>
<keyword evidence="3" id="KW-1185">Reference proteome</keyword>
<dbReference type="InterPro" id="IPR006083">
    <property type="entry name" value="PRK/URK"/>
</dbReference>
<dbReference type="InterPro" id="IPR027417">
    <property type="entry name" value="P-loop_NTPase"/>
</dbReference>
<keyword evidence="2" id="KW-0808">Transferase</keyword>
<dbReference type="PANTHER" id="PTHR10285">
    <property type="entry name" value="URIDINE KINASE"/>
    <property type="match status" value="1"/>
</dbReference>
<dbReference type="NCBIfam" id="NF006743">
    <property type="entry name" value="PRK09270.1-2"/>
    <property type="match status" value="1"/>
</dbReference>
<dbReference type="EMBL" id="JAERRJ010000009">
    <property type="protein sequence ID" value="MBL1077343.1"/>
    <property type="molecule type" value="Genomic_DNA"/>
</dbReference>
<evidence type="ECO:0000259" key="1">
    <source>
        <dbReference type="Pfam" id="PF00485"/>
    </source>
</evidence>
<proteinExistence type="predicted"/>
<evidence type="ECO:0000313" key="3">
    <source>
        <dbReference type="Proteomes" id="UP000602198"/>
    </source>
</evidence>
<organism evidence="2 3">
    <name type="scientific">Nocardia acididurans</name>
    <dbReference type="NCBI Taxonomy" id="2802282"/>
    <lineage>
        <taxon>Bacteria</taxon>
        <taxon>Bacillati</taxon>
        <taxon>Actinomycetota</taxon>
        <taxon>Actinomycetes</taxon>
        <taxon>Mycobacteriales</taxon>
        <taxon>Nocardiaceae</taxon>
        <taxon>Nocardia</taxon>
    </lineage>
</organism>
<feature type="domain" description="Phosphoribulokinase/uridine kinase" evidence="1">
    <location>
        <begin position="29"/>
        <end position="216"/>
    </location>
</feature>
<dbReference type="Pfam" id="PF00485">
    <property type="entry name" value="PRK"/>
    <property type="match status" value="1"/>
</dbReference>
<keyword evidence="2" id="KW-0418">Kinase</keyword>
<protein>
    <submittedName>
        <fullName evidence="2">Nucleoside/nucleotide kinase family protein</fullName>
    </submittedName>
</protein>
<accession>A0ABS1M9M2</accession>
<dbReference type="Gene3D" id="3.40.50.300">
    <property type="entry name" value="P-loop containing nucleotide triphosphate hydrolases"/>
    <property type="match status" value="1"/>
</dbReference>
<reference evidence="2 3" key="1">
    <citation type="submission" date="2021-01" db="EMBL/GenBank/DDBJ databases">
        <title>WGS of actinomycetes isolated from Thailand.</title>
        <authorList>
            <person name="Thawai C."/>
        </authorList>
    </citation>
    <scope>NUCLEOTIDE SEQUENCE [LARGE SCALE GENOMIC DNA]</scope>
    <source>
        <strain evidence="2 3">LPG 2</strain>
    </source>
</reference>
<gene>
    <name evidence="2" type="ORF">JK358_23355</name>
</gene>
<dbReference type="Proteomes" id="UP000602198">
    <property type="component" value="Unassembled WGS sequence"/>
</dbReference>
<dbReference type="SUPFAM" id="SSF52540">
    <property type="entry name" value="P-loop containing nucleoside triphosphate hydrolases"/>
    <property type="match status" value="1"/>
</dbReference>
<name>A0ABS1M9M2_9NOCA</name>
<sequence length="224" mass="24862">MRPHRVETSLAELAARIRRRADGQSGRFVLGVAGPPGAGKSTLARGIRDELNIAAGHARAEVAPMDGFHLTNAQLRAMGDLARKGEPDTFDTAGYVESLRLLRESPLGVTVPWPTYSRELHEPVPGGAVFDRQTIVVTEGNYLLLDEGKWADVRPLLDEAWYLDVPRPIIEKRLLRRHIRGGRTAGDARAKVENSDMLNARLVEHTRSRADLVLRKYGTGYRID</sequence>
<dbReference type="GO" id="GO:0016301">
    <property type="term" value="F:kinase activity"/>
    <property type="evidence" value="ECO:0007669"/>
    <property type="project" value="UniProtKB-KW"/>
</dbReference>
<comment type="caution">
    <text evidence="2">The sequence shown here is derived from an EMBL/GenBank/DDBJ whole genome shotgun (WGS) entry which is preliminary data.</text>
</comment>